<gene>
    <name evidence="3" type="ORF">CFP56_042259</name>
</gene>
<feature type="region of interest" description="Disordered" evidence="1">
    <location>
        <begin position="202"/>
        <end position="231"/>
    </location>
</feature>
<sequence>MIGDVEKMVAVGLVWGATNAIMCRDALLWDQALISTPTPSPQHKLLSSLKNCMTLEIGISIGSSIGKVVRVADSDVNGTIGRSLWVWVSMDVSKPLSRGRKLWDNGVVVGWVTFRYERLPNFCYWCGSLLHEDRECDLWLGMKDKDPLDKKQFGPWMRAELEYSSRRPWSSSVGSERAEFSHAHKSRLTLVKEVPISRVSGLDAGVPRAETTQPDKASRVGEAEKVLHTKH</sequence>
<reference evidence="3 4" key="1">
    <citation type="journal article" date="2018" name="Sci. Data">
        <title>The draft genome sequence of cork oak.</title>
        <authorList>
            <person name="Ramos A.M."/>
            <person name="Usie A."/>
            <person name="Barbosa P."/>
            <person name="Barros P.M."/>
            <person name="Capote T."/>
            <person name="Chaves I."/>
            <person name="Simoes F."/>
            <person name="Abreu I."/>
            <person name="Carrasquinho I."/>
            <person name="Faro C."/>
            <person name="Guimaraes J.B."/>
            <person name="Mendonca D."/>
            <person name="Nobrega F."/>
            <person name="Rodrigues L."/>
            <person name="Saibo N.J.M."/>
            <person name="Varela M.C."/>
            <person name="Egas C."/>
            <person name="Matos J."/>
            <person name="Miguel C.M."/>
            <person name="Oliveira M.M."/>
            <person name="Ricardo C.P."/>
            <person name="Goncalves S."/>
        </authorList>
    </citation>
    <scope>NUCLEOTIDE SEQUENCE [LARGE SCALE GENOMIC DNA]</scope>
    <source>
        <strain evidence="4">cv. HL8</strain>
    </source>
</reference>
<name>A0AAW0LK28_QUESU</name>
<protein>
    <recommendedName>
        <fullName evidence="2">Zinc knuckle CX2CX4HX4C domain-containing protein</fullName>
    </recommendedName>
</protein>
<keyword evidence="4" id="KW-1185">Reference proteome</keyword>
<evidence type="ECO:0000259" key="2">
    <source>
        <dbReference type="Pfam" id="PF14392"/>
    </source>
</evidence>
<dbReference type="Proteomes" id="UP000237347">
    <property type="component" value="Unassembled WGS sequence"/>
</dbReference>
<evidence type="ECO:0000313" key="4">
    <source>
        <dbReference type="Proteomes" id="UP000237347"/>
    </source>
</evidence>
<dbReference type="PANTHER" id="PTHR31286:SF167">
    <property type="entry name" value="OS09G0268800 PROTEIN"/>
    <property type="match status" value="1"/>
</dbReference>
<organism evidence="3 4">
    <name type="scientific">Quercus suber</name>
    <name type="common">Cork oak</name>
    <dbReference type="NCBI Taxonomy" id="58331"/>
    <lineage>
        <taxon>Eukaryota</taxon>
        <taxon>Viridiplantae</taxon>
        <taxon>Streptophyta</taxon>
        <taxon>Embryophyta</taxon>
        <taxon>Tracheophyta</taxon>
        <taxon>Spermatophyta</taxon>
        <taxon>Magnoliopsida</taxon>
        <taxon>eudicotyledons</taxon>
        <taxon>Gunneridae</taxon>
        <taxon>Pentapetalae</taxon>
        <taxon>rosids</taxon>
        <taxon>fabids</taxon>
        <taxon>Fagales</taxon>
        <taxon>Fagaceae</taxon>
        <taxon>Quercus</taxon>
    </lineage>
</organism>
<dbReference type="InterPro" id="IPR040256">
    <property type="entry name" value="At4g02000-like"/>
</dbReference>
<evidence type="ECO:0000313" key="3">
    <source>
        <dbReference type="EMBL" id="KAK7851348.1"/>
    </source>
</evidence>
<dbReference type="PANTHER" id="PTHR31286">
    <property type="entry name" value="GLYCINE-RICH CELL WALL STRUCTURAL PROTEIN 1.8-LIKE"/>
    <property type="match status" value="1"/>
</dbReference>
<dbReference type="AlphaFoldDB" id="A0AAW0LK28"/>
<accession>A0AAW0LK28</accession>
<proteinExistence type="predicted"/>
<dbReference type="Pfam" id="PF14392">
    <property type="entry name" value="zf-CCHC_4"/>
    <property type="match status" value="1"/>
</dbReference>
<dbReference type="InterPro" id="IPR025836">
    <property type="entry name" value="Zn_knuckle_CX2CX4HX4C"/>
</dbReference>
<evidence type="ECO:0000256" key="1">
    <source>
        <dbReference type="SAM" id="MobiDB-lite"/>
    </source>
</evidence>
<feature type="domain" description="Zinc knuckle CX2CX4HX4C" evidence="2">
    <location>
        <begin position="90"/>
        <end position="137"/>
    </location>
</feature>
<feature type="compositionally biased region" description="Basic and acidic residues" evidence="1">
    <location>
        <begin position="216"/>
        <end position="231"/>
    </location>
</feature>
<dbReference type="EMBL" id="PKMF04000088">
    <property type="protein sequence ID" value="KAK7851348.1"/>
    <property type="molecule type" value="Genomic_DNA"/>
</dbReference>
<comment type="caution">
    <text evidence="3">The sequence shown here is derived from an EMBL/GenBank/DDBJ whole genome shotgun (WGS) entry which is preliminary data.</text>
</comment>